<proteinExistence type="predicted"/>
<name>A0AAE1K5W1_PETCI</name>
<comment type="caution">
    <text evidence="3">The sequence shown here is derived from an EMBL/GenBank/DDBJ whole genome shotgun (WGS) entry which is preliminary data.</text>
</comment>
<dbReference type="InterPro" id="IPR036508">
    <property type="entry name" value="Chitin-bd_dom_sf"/>
</dbReference>
<gene>
    <name evidence="3" type="ORF">Pcinc_030566</name>
</gene>
<feature type="compositionally biased region" description="Low complexity" evidence="1">
    <location>
        <begin position="268"/>
        <end position="281"/>
    </location>
</feature>
<accession>A0AAE1K5W1</accession>
<feature type="region of interest" description="Disordered" evidence="1">
    <location>
        <begin position="267"/>
        <end position="409"/>
    </location>
</feature>
<feature type="compositionally biased region" description="Basic residues" evidence="1">
    <location>
        <begin position="166"/>
        <end position="181"/>
    </location>
</feature>
<dbReference type="SUPFAM" id="SSF57625">
    <property type="entry name" value="Invertebrate chitin-binding proteins"/>
    <property type="match status" value="1"/>
</dbReference>
<dbReference type="GO" id="GO:0005576">
    <property type="term" value="C:extracellular region"/>
    <property type="evidence" value="ECO:0007669"/>
    <property type="project" value="InterPro"/>
</dbReference>
<dbReference type="InterPro" id="IPR002557">
    <property type="entry name" value="Chitin-bd_dom"/>
</dbReference>
<dbReference type="PANTHER" id="PTHR22933">
    <property type="entry name" value="FI18007P1-RELATED"/>
    <property type="match status" value="1"/>
</dbReference>
<keyword evidence="4" id="KW-1185">Reference proteome</keyword>
<dbReference type="PROSITE" id="PS50940">
    <property type="entry name" value="CHIT_BIND_II"/>
    <property type="match status" value="1"/>
</dbReference>
<dbReference type="GO" id="GO:0008061">
    <property type="term" value="F:chitin binding"/>
    <property type="evidence" value="ECO:0007669"/>
    <property type="project" value="InterPro"/>
</dbReference>
<feature type="compositionally biased region" description="Low complexity" evidence="1">
    <location>
        <begin position="130"/>
        <end position="141"/>
    </location>
</feature>
<feature type="compositionally biased region" description="Low complexity" evidence="1">
    <location>
        <begin position="241"/>
        <end position="250"/>
    </location>
</feature>
<feature type="compositionally biased region" description="Basic residues" evidence="1">
    <location>
        <begin position="384"/>
        <end position="393"/>
    </location>
</feature>
<dbReference type="SMART" id="SM00494">
    <property type="entry name" value="ChtBD2"/>
    <property type="match status" value="1"/>
</dbReference>
<dbReference type="Pfam" id="PF01607">
    <property type="entry name" value="CBM_14"/>
    <property type="match status" value="1"/>
</dbReference>
<dbReference type="AlphaFoldDB" id="A0AAE1K5W1"/>
<sequence>MHPAASLPKDLLDPSFNFSCDERHDGFYASIPHKCQVYHNCLFNQRYDFLCANYTVFDQKNFICHYASEVDCENSWKHYDRNNDLYETTTTTTTTTPAPQIIYVQRPPPLNGPGRRRKPPHLIRPDNRRPTTTTPSPYYDYDYPDYHYHDYYEYDEKTTTTTTTARPRRRPIRTRPGRPRGRPGDRARPGRPRDDNNPLRSSRIQGNGARPRDQDLPQGGTGGRRRPNRPRGNGPRRRKPTTTTTTTEATQDYYYDDYYDYYYDYDETSSSTTTTTTAAPPTRRKRPSRVRGGGARPQPVEDQATAATQIDRTSPVTGKQSDSGAPRVSVRRKPLDNASGPKFPSRRSQAAAAGAEGDTNEAPLNQDQTSTAIESVRETTGVRSRVRMPRPRKTPTTTTTSLPVEYDYY</sequence>
<evidence type="ECO:0000259" key="2">
    <source>
        <dbReference type="PROSITE" id="PS50940"/>
    </source>
</evidence>
<evidence type="ECO:0000313" key="4">
    <source>
        <dbReference type="Proteomes" id="UP001286313"/>
    </source>
</evidence>
<dbReference type="PANTHER" id="PTHR22933:SF40">
    <property type="entry name" value="CUTICULAR PROTEIN ANALOGOUS TO PERITROPHINS 1-H"/>
    <property type="match status" value="1"/>
</dbReference>
<feature type="compositionally biased region" description="Polar residues" evidence="1">
    <location>
        <begin position="362"/>
        <end position="373"/>
    </location>
</feature>
<dbReference type="EMBL" id="JAWQEG010003965">
    <property type="protein sequence ID" value="KAK3863693.1"/>
    <property type="molecule type" value="Genomic_DNA"/>
</dbReference>
<feature type="region of interest" description="Disordered" evidence="1">
    <location>
        <begin position="89"/>
        <end position="141"/>
    </location>
</feature>
<dbReference type="Gene3D" id="2.170.140.10">
    <property type="entry name" value="Chitin binding domain"/>
    <property type="match status" value="1"/>
</dbReference>
<reference evidence="3" key="1">
    <citation type="submission" date="2023-10" db="EMBL/GenBank/DDBJ databases">
        <title>Genome assemblies of two species of porcelain crab, Petrolisthes cinctipes and Petrolisthes manimaculis (Anomura: Porcellanidae).</title>
        <authorList>
            <person name="Angst P."/>
        </authorList>
    </citation>
    <scope>NUCLEOTIDE SEQUENCE</scope>
    <source>
        <strain evidence="3">PB745_01</strain>
        <tissue evidence="3">Gill</tissue>
    </source>
</reference>
<dbReference type="Proteomes" id="UP001286313">
    <property type="component" value="Unassembled WGS sequence"/>
</dbReference>
<organism evidence="3 4">
    <name type="scientific">Petrolisthes cinctipes</name>
    <name type="common">Flat porcelain crab</name>
    <dbReference type="NCBI Taxonomy" id="88211"/>
    <lineage>
        <taxon>Eukaryota</taxon>
        <taxon>Metazoa</taxon>
        <taxon>Ecdysozoa</taxon>
        <taxon>Arthropoda</taxon>
        <taxon>Crustacea</taxon>
        <taxon>Multicrustacea</taxon>
        <taxon>Malacostraca</taxon>
        <taxon>Eumalacostraca</taxon>
        <taxon>Eucarida</taxon>
        <taxon>Decapoda</taxon>
        <taxon>Pleocyemata</taxon>
        <taxon>Anomura</taxon>
        <taxon>Galatheoidea</taxon>
        <taxon>Porcellanidae</taxon>
        <taxon>Petrolisthes</taxon>
    </lineage>
</organism>
<dbReference type="InterPro" id="IPR052976">
    <property type="entry name" value="Scoloptoxin-like"/>
</dbReference>
<feature type="compositionally biased region" description="Basic residues" evidence="1">
    <location>
        <begin position="223"/>
        <end position="240"/>
    </location>
</feature>
<feature type="compositionally biased region" description="Polar residues" evidence="1">
    <location>
        <begin position="305"/>
        <end position="323"/>
    </location>
</feature>
<feature type="region of interest" description="Disordered" evidence="1">
    <location>
        <begin position="155"/>
        <end position="250"/>
    </location>
</feature>
<evidence type="ECO:0000313" key="3">
    <source>
        <dbReference type="EMBL" id="KAK3863693.1"/>
    </source>
</evidence>
<feature type="compositionally biased region" description="Basic and acidic residues" evidence="1">
    <location>
        <begin position="182"/>
        <end position="197"/>
    </location>
</feature>
<protein>
    <recommendedName>
        <fullName evidence="2">Chitin-binding type-2 domain-containing protein</fullName>
    </recommendedName>
</protein>
<feature type="domain" description="Chitin-binding type-2" evidence="2">
    <location>
        <begin position="17"/>
        <end position="74"/>
    </location>
</feature>
<evidence type="ECO:0000256" key="1">
    <source>
        <dbReference type="SAM" id="MobiDB-lite"/>
    </source>
</evidence>